<dbReference type="Gene3D" id="2.40.170.20">
    <property type="entry name" value="TonB-dependent receptor, beta-barrel domain"/>
    <property type="match status" value="1"/>
</dbReference>
<dbReference type="EMBL" id="VWSH01000001">
    <property type="protein sequence ID" value="KAA5537187.1"/>
    <property type="molecule type" value="Genomic_DNA"/>
</dbReference>
<organism evidence="5 6">
    <name type="scientific">Taibaiella lutea</name>
    <dbReference type="NCBI Taxonomy" id="2608001"/>
    <lineage>
        <taxon>Bacteria</taxon>
        <taxon>Pseudomonadati</taxon>
        <taxon>Bacteroidota</taxon>
        <taxon>Chitinophagia</taxon>
        <taxon>Chitinophagales</taxon>
        <taxon>Chitinophagaceae</taxon>
        <taxon>Taibaiella</taxon>
    </lineage>
</organism>
<evidence type="ECO:0000259" key="4">
    <source>
        <dbReference type="Pfam" id="PF14905"/>
    </source>
</evidence>
<dbReference type="InterPro" id="IPR041700">
    <property type="entry name" value="OMP_b-brl_3"/>
</dbReference>
<accession>A0A5M6CQ08</accession>
<keyword evidence="2" id="KW-0472">Membrane</keyword>
<gene>
    <name evidence="5" type="ORF">F0919_05805</name>
</gene>
<proteinExistence type="predicted"/>
<name>A0A5M6CQ08_9BACT</name>
<dbReference type="SUPFAM" id="SSF49464">
    <property type="entry name" value="Carboxypeptidase regulatory domain-like"/>
    <property type="match status" value="1"/>
</dbReference>
<protein>
    <submittedName>
        <fullName evidence="5">TonB-dependent receptor</fullName>
    </submittedName>
</protein>
<dbReference type="InterPro" id="IPR036942">
    <property type="entry name" value="Beta-barrel_TonB_sf"/>
</dbReference>
<keyword evidence="6" id="KW-1185">Reference proteome</keyword>
<feature type="domain" description="Outer membrane protein beta-barrel" evidence="4">
    <location>
        <begin position="378"/>
        <end position="781"/>
    </location>
</feature>
<evidence type="ECO:0000256" key="2">
    <source>
        <dbReference type="ARBA" id="ARBA00023136"/>
    </source>
</evidence>
<dbReference type="PANTHER" id="PTHR40980">
    <property type="entry name" value="PLUG DOMAIN-CONTAINING PROTEIN"/>
    <property type="match status" value="1"/>
</dbReference>
<dbReference type="Proteomes" id="UP000323632">
    <property type="component" value="Unassembled WGS sequence"/>
</dbReference>
<dbReference type="Gene3D" id="2.170.130.10">
    <property type="entry name" value="TonB-dependent receptor, plug domain"/>
    <property type="match status" value="1"/>
</dbReference>
<dbReference type="SUPFAM" id="SSF56935">
    <property type="entry name" value="Porins"/>
    <property type="match status" value="1"/>
</dbReference>
<dbReference type="InterPro" id="IPR008969">
    <property type="entry name" value="CarboxyPept-like_regulatory"/>
</dbReference>
<evidence type="ECO:0000256" key="3">
    <source>
        <dbReference type="ARBA" id="ARBA00023237"/>
    </source>
</evidence>
<reference evidence="5 6" key="1">
    <citation type="submission" date="2019-09" db="EMBL/GenBank/DDBJ databases">
        <title>Genome sequence and assembly of Taibaiella sp.</title>
        <authorList>
            <person name="Chhetri G."/>
        </authorList>
    </citation>
    <scope>NUCLEOTIDE SEQUENCE [LARGE SCALE GENOMIC DNA]</scope>
    <source>
        <strain evidence="5 6">KVB11</strain>
    </source>
</reference>
<keyword evidence="3" id="KW-0998">Cell outer membrane</keyword>
<dbReference type="InterPro" id="IPR037066">
    <property type="entry name" value="Plug_dom_sf"/>
</dbReference>
<keyword evidence="5" id="KW-0675">Receptor</keyword>
<evidence type="ECO:0000313" key="5">
    <source>
        <dbReference type="EMBL" id="KAA5537187.1"/>
    </source>
</evidence>
<dbReference type="AlphaFoldDB" id="A0A5M6CQ08"/>
<dbReference type="Gene3D" id="2.60.40.1120">
    <property type="entry name" value="Carboxypeptidase-like, regulatory domain"/>
    <property type="match status" value="1"/>
</dbReference>
<evidence type="ECO:0000256" key="1">
    <source>
        <dbReference type="ARBA" id="ARBA00004442"/>
    </source>
</evidence>
<comment type="caution">
    <text evidence="5">The sequence shown here is derived from an EMBL/GenBank/DDBJ whole genome shotgun (WGS) entry which is preliminary data.</text>
</comment>
<dbReference type="GO" id="GO:0009279">
    <property type="term" value="C:cell outer membrane"/>
    <property type="evidence" value="ECO:0007669"/>
    <property type="project" value="UniProtKB-SubCell"/>
</dbReference>
<dbReference type="Pfam" id="PF14905">
    <property type="entry name" value="OMP_b-brl_3"/>
    <property type="match status" value="1"/>
</dbReference>
<dbReference type="PANTHER" id="PTHR40980:SF4">
    <property type="entry name" value="TONB-DEPENDENT RECEPTOR-LIKE BETA-BARREL DOMAIN-CONTAINING PROTEIN"/>
    <property type="match status" value="1"/>
</dbReference>
<sequence length="805" mass="91375">MTFTDIFKRALLFICILSGMIVHAQYNIQGDITDSQNNRIGNAVILLLNAHDSTLVQTFITDEQGRYLIVTDDIKNKIIKVNALGFSEVLQPIEDITSGKQTLNFTLKPEAGKLSEVVVTGTKKTFERKIDRIVFNVSKDITTNGENALEVVKKSPGVIVRQSDNTISLAGKGSVSVMINDRLLQLSGEDLIAYLQAIPADNIDRIEVITAPPAKYDASGNSGLINIVLKRQNKNGIQGNIRAGYEQASYGKGIAGGDINYRIDRLNVYANANYTNGANHNNERLATPYPEQIFKVHDDYKKIMKPLQYTVGADYNLNKKSVIGFQWNNTIVNRKDISNSGIEVYHLPAMMLDSTMLTKGGNSTRNSNNLLNLNYTFNIDTSGKKISFDANSLWFDGNRSNDFETTNYYDAFKTPTGIYSHNKTTGKQTIQIKTIQTDIELPYQWVSLSIGGKLSFINNQSNNAFGYIDDNGYHEDPDISNGFDYKEKVQALYMSAQRTINKWSFQAGLRGEFTQTKGYSRNLNQTNINQYFNLFPTAFVQYQLNDDNIWNINYSKRINRPGYRSLDPYRSYATPYHYSEGNPFLQPSFNHNFELNYTFKSNYSLSAFYQYEKNHFSDVWMIDETNNITSSFTENFADAISYGLNGMASINPFSFWDAQIQAGLQIQELQSKIYTATEQSYKNTSYYIGLNNAFKLNKAKTLLAELNVYYLSKYREDFLEIKPLGNVDAGLKALLFDKNLSISLNASDILVSQKARGVHIVTGQVIDNYFDTRNLRLTLQYRFGNNRIKSKRERNLGIEEEKQRM</sequence>
<evidence type="ECO:0000313" key="6">
    <source>
        <dbReference type="Proteomes" id="UP000323632"/>
    </source>
</evidence>
<comment type="subcellular location">
    <subcellularLocation>
        <location evidence="1">Cell outer membrane</location>
    </subcellularLocation>
</comment>